<accession>A0A3P7S9R2</accession>
<evidence type="ECO:0000313" key="2">
    <source>
        <dbReference type="EMBL" id="VDN48629.1"/>
    </source>
</evidence>
<protein>
    <submittedName>
        <fullName evidence="2">Aldehyde oxidase</fullName>
    </submittedName>
</protein>
<gene>
    <name evidence="2" type="ORF">PATL70BA_2726</name>
</gene>
<dbReference type="Pfam" id="PF01315">
    <property type="entry name" value="Ald_Xan_dh_C"/>
    <property type="match status" value="1"/>
</dbReference>
<dbReference type="SUPFAM" id="SSF54665">
    <property type="entry name" value="CO dehydrogenase molybdoprotein N-domain-like"/>
    <property type="match status" value="1"/>
</dbReference>
<organism evidence="2 3">
    <name type="scientific">Petrocella atlantisensis</name>
    <dbReference type="NCBI Taxonomy" id="2173034"/>
    <lineage>
        <taxon>Bacteria</taxon>
        <taxon>Bacillati</taxon>
        <taxon>Bacillota</taxon>
        <taxon>Clostridia</taxon>
        <taxon>Lachnospirales</taxon>
        <taxon>Vallitaleaceae</taxon>
        <taxon>Petrocella</taxon>
    </lineage>
</organism>
<dbReference type="GO" id="GO:0016491">
    <property type="term" value="F:oxidoreductase activity"/>
    <property type="evidence" value="ECO:0007669"/>
    <property type="project" value="InterPro"/>
</dbReference>
<dbReference type="KEGG" id="cbar:PATL70BA_2726"/>
<dbReference type="Gene3D" id="3.30.365.10">
    <property type="entry name" value="Aldehyde oxidase/xanthine dehydrogenase, molybdopterin binding domain"/>
    <property type="match status" value="4"/>
</dbReference>
<dbReference type="GO" id="GO:0005506">
    <property type="term" value="F:iron ion binding"/>
    <property type="evidence" value="ECO:0007669"/>
    <property type="project" value="InterPro"/>
</dbReference>
<dbReference type="PANTHER" id="PTHR11908:SF157">
    <property type="entry name" value="XANTHINE DEHYDROGENASE SUBUNIT D-RELATED"/>
    <property type="match status" value="1"/>
</dbReference>
<dbReference type="OrthoDB" id="9759099at2"/>
<dbReference type="Proteomes" id="UP000279029">
    <property type="component" value="Chromosome"/>
</dbReference>
<dbReference type="RefSeq" id="WP_125137740.1">
    <property type="nucleotide sequence ID" value="NZ_LR130778.1"/>
</dbReference>
<proteinExistence type="predicted"/>
<dbReference type="Pfam" id="PF20256">
    <property type="entry name" value="MoCoBD_2"/>
    <property type="match status" value="1"/>
</dbReference>
<dbReference type="Pfam" id="PF02738">
    <property type="entry name" value="MoCoBD_1"/>
    <property type="match status" value="1"/>
</dbReference>
<dbReference type="InterPro" id="IPR016208">
    <property type="entry name" value="Ald_Oxase/xanthine_DH-like"/>
</dbReference>
<dbReference type="Gene3D" id="3.90.1170.50">
    <property type="entry name" value="Aldehyde oxidase/xanthine dehydrogenase, a/b hammerhead"/>
    <property type="match status" value="1"/>
</dbReference>
<sequence length="697" mass="77382">MVLDISKSINKVDNFEKITGTAKYIDDIKPEGCLYAKTLRATIPKGRIVSREYPDMPEGYAIVDYQDISGQNFVKIIFEDMPVFVEETVNYYGEPILLVVGEDKATILSLMDQISIQYESEEPVYDYVDSKIHKSYIKGQGEAVFDKAYKIIEHTYETGYQEHVYIEPQGVIALYAPDKISLIGSIQCPYYVKNALMNVLDCKEDEVRVEQATTGGAFGGKEEFPSLIACQAVVAAKKMKKPIKLIYGREEDMAYTTKRHPAKIKIEAAISKDHKIMGLRTHVGLDGGAYIGLSGVVLLRAMIAATGAYTIDHLSITGDVYITNTVPTGAFRGFGAPQMIFAVELMIHHIAKELKEDAYKLRMKYLAKTGDVTSTSGHFIEPIIMEKMIEKAMLMSDYEAKIKKYSHEKMNKGIGMSWFLHGCGFTGSGEQVHIKAIVRLKKDALNRVHILVASTDMGQGVKTTFRKLVAHKLNIPMEQVIFENPDTDKVPDSGPTVASRTMMIVGGLLAKAADQLSQKWKDQEEVIVEERYKQPEHIRWDDETLQGDAYPAYSWGINVVEVEVDPVTFEVTLLGVWSVYDVGKAIDEQVILGQADGGLLQGISYGMLEVMKNKDGRVQQKTVTDYIIPTAKDTVFMDTELMDNPYALGPYGAKGAGELTLIGGAPAVALAIENAIGKHVTRIPVVPEYIMELMKNG</sequence>
<dbReference type="InterPro" id="IPR036856">
    <property type="entry name" value="Ald_Oxase/Xan_DH_a/b_sf"/>
</dbReference>
<evidence type="ECO:0000313" key="3">
    <source>
        <dbReference type="Proteomes" id="UP000279029"/>
    </source>
</evidence>
<keyword evidence="3" id="KW-1185">Reference proteome</keyword>
<reference evidence="2 3" key="1">
    <citation type="submission" date="2018-09" db="EMBL/GenBank/DDBJ databases">
        <authorList>
            <person name="Postec A."/>
        </authorList>
    </citation>
    <scope>NUCLEOTIDE SEQUENCE [LARGE SCALE GENOMIC DNA]</scope>
    <source>
        <strain evidence="2">70B-A</strain>
    </source>
</reference>
<dbReference type="AlphaFoldDB" id="A0A3P7S9R2"/>
<dbReference type="InterPro" id="IPR046867">
    <property type="entry name" value="AldOxase/xan_DH_MoCoBD2"/>
</dbReference>
<name>A0A3P7S9R2_9FIRM</name>
<dbReference type="PANTHER" id="PTHR11908">
    <property type="entry name" value="XANTHINE DEHYDROGENASE"/>
    <property type="match status" value="1"/>
</dbReference>
<dbReference type="SUPFAM" id="SSF56003">
    <property type="entry name" value="Molybdenum cofactor-binding domain"/>
    <property type="match status" value="1"/>
</dbReference>
<feature type="domain" description="Aldehyde oxidase/xanthine dehydrogenase a/b hammerhead" evidence="1">
    <location>
        <begin position="19"/>
        <end position="122"/>
    </location>
</feature>
<evidence type="ECO:0000259" key="1">
    <source>
        <dbReference type="SMART" id="SM01008"/>
    </source>
</evidence>
<dbReference type="EMBL" id="LR130778">
    <property type="protein sequence ID" value="VDN48629.1"/>
    <property type="molecule type" value="Genomic_DNA"/>
</dbReference>
<dbReference type="SMART" id="SM01008">
    <property type="entry name" value="Ald_Xan_dh_C"/>
    <property type="match status" value="1"/>
</dbReference>
<dbReference type="InterPro" id="IPR008274">
    <property type="entry name" value="AldOxase/xan_DH_MoCoBD1"/>
</dbReference>
<dbReference type="InterPro" id="IPR037165">
    <property type="entry name" value="AldOxase/xan_DH_Mopterin-bd_sf"/>
</dbReference>
<dbReference type="InterPro" id="IPR000674">
    <property type="entry name" value="Ald_Oxase/Xan_DH_a/b"/>
</dbReference>